<reference evidence="2" key="1">
    <citation type="submission" date="2020-10" db="EMBL/GenBank/DDBJ databases">
        <authorList>
            <person name="Gilroy R."/>
        </authorList>
    </citation>
    <scope>NUCLEOTIDE SEQUENCE</scope>
    <source>
        <strain evidence="2">23406</strain>
    </source>
</reference>
<dbReference type="EMBL" id="DVOH01000003">
    <property type="protein sequence ID" value="HIU99534.1"/>
    <property type="molecule type" value="Genomic_DNA"/>
</dbReference>
<evidence type="ECO:0000313" key="2">
    <source>
        <dbReference type="EMBL" id="HIU99534.1"/>
    </source>
</evidence>
<dbReference type="InterPro" id="IPR047641">
    <property type="entry name" value="ABC_transpr_MalK/UgpC-like"/>
</dbReference>
<dbReference type="GO" id="GO:0055052">
    <property type="term" value="C:ATP-binding cassette (ABC) transporter complex, substrate-binding subunit-containing"/>
    <property type="evidence" value="ECO:0007669"/>
    <property type="project" value="TreeGrafter"/>
</dbReference>
<dbReference type="Pfam" id="PF00005">
    <property type="entry name" value="ABC_tran"/>
    <property type="match status" value="1"/>
</dbReference>
<accession>A0A9D1NAP7</accession>
<dbReference type="GO" id="GO:0016887">
    <property type="term" value="F:ATP hydrolysis activity"/>
    <property type="evidence" value="ECO:0007669"/>
    <property type="project" value="InterPro"/>
</dbReference>
<organism evidence="2 3">
    <name type="scientific">Candidatus Stercoripulliclostridium merdipullorum</name>
    <dbReference type="NCBI Taxonomy" id="2840952"/>
    <lineage>
        <taxon>Bacteria</taxon>
        <taxon>Bacillati</taxon>
        <taxon>Bacillota</taxon>
        <taxon>Clostridia</taxon>
        <taxon>Eubacteriales</taxon>
        <taxon>Candidatus Stercoripulliclostridium</taxon>
    </lineage>
</organism>
<evidence type="ECO:0000313" key="3">
    <source>
        <dbReference type="Proteomes" id="UP000886891"/>
    </source>
</evidence>
<protein>
    <submittedName>
        <fullName evidence="2">ABC transporter ATP-binding protein</fullName>
    </submittedName>
</protein>
<dbReference type="PROSITE" id="PS50893">
    <property type="entry name" value="ABC_TRANSPORTER_2"/>
    <property type="match status" value="1"/>
</dbReference>
<dbReference type="SUPFAM" id="SSF52540">
    <property type="entry name" value="P-loop containing nucleoside triphosphate hydrolases"/>
    <property type="match status" value="1"/>
</dbReference>
<keyword evidence="2" id="KW-0547">Nucleotide-binding</keyword>
<dbReference type="InterPro" id="IPR003439">
    <property type="entry name" value="ABC_transporter-like_ATP-bd"/>
</dbReference>
<sequence>MRRIDLKQITVQYLYGAKAVDSLSVTLSAGERLAVFAEAEGGKTSLLKAIAGLLPVASGTMTTEEGVDFARLPVRARDVQMIYHGEGLFLRRSARANLAYPLKVRKVKRAARLQAVEEGAKNFGLIPILNDPVKLLFEDDRVRLQFARASLRQGAVLLIDDPLRDAPRERSALFEELVVPLKRPDGIMVYATDNREEALTFDRVVVLRYGAAEQIATPAELRENPATLYVDRMFNRHRNRRPTDTVLQPDGTRMVEICGRRLLLPADAARVICSYVLEATEGEMPVTGVFPCGAGWLLETEEGLVLSDTFKTRTGAEVQGEIFCFSEESEKRLTIPT</sequence>
<name>A0A9D1NAP7_9FIRM</name>
<dbReference type="InterPro" id="IPR027417">
    <property type="entry name" value="P-loop_NTPase"/>
</dbReference>
<feature type="domain" description="ABC transporter" evidence="1">
    <location>
        <begin position="1"/>
        <end position="234"/>
    </location>
</feature>
<dbReference type="AlphaFoldDB" id="A0A9D1NAP7"/>
<dbReference type="Gene3D" id="3.40.50.300">
    <property type="entry name" value="P-loop containing nucleotide triphosphate hydrolases"/>
    <property type="match status" value="1"/>
</dbReference>
<reference evidence="2" key="2">
    <citation type="journal article" date="2021" name="PeerJ">
        <title>Extensive microbial diversity within the chicken gut microbiome revealed by metagenomics and culture.</title>
        <authorList>
            <person name="Gilroy R."/>
            <person name="Ravi A."/>
            <person name="Getino M."/>
            <person name="Pursley I."/>
            <person name="Horton D.L."/>
            <person name="Alikhan N.F."/>
            <person name="Baker D."/>
            <person name="Gharbi K."/>
            <person name="Hall N."/>
            <person name="Watson M."/>
            <person name="Adriaenssens E.M."/>
            <person name="Foster-Nyarko E."/>
            <person name="Jarju S."/>
            <person name="Secka A."/>
            <person name="Antonio M."/>
            <person name="Oren A."/>
            <person name="Chaudhuri R.R."/>
            <person name="La Ragione R."/>
            <person name="Hildebrand F."/>
            <person name="Pallen M.J."/>
        </authorList>
    </citation>
    <scope>NUCLEOTIDE SEQUENCE</scope>
    <source>
        <strain evidence="2">23406</strain>
    </source>
</reference>
<keyword evidence="2" id="KW-0067">ATP-binding</keyword>
<dbReference type="PANTHER" id="PTHR43875">
    <property type="entry name" value="MALTODEXTRIN IMPORT ATP-BINDING PROTEIN MSMX"/>
    <property type="match status" value="1"/>
</dbReference>
<dbReference type="GO" id="GO:0005524">
    <property type="term" value="F:ATP binding"/>
    <property type="evidence" value="ECO:0007669"/>
    <property type="project" value="UniProtKB-KW"/>
</dbReference>
<dbReference type="Proteomes" id="UP000886891">
    <property type="component" value="Unassembled WGS sequence"/>
</dbReference>
<dbReference type="PANTHER" id="PTHR43875:SF1">
    <property type="entry name" value="OSMOPROTECTIVE COMPOUNDS UPTAKE ATP-BINDING PROTEIN GGTA"/>
    <property type="match status" value="1"/>
</dbReference>
<evidence type="ECO:0000259" key="1">
    <source>
        <dbReference type="PROSITE" id="PS50893"/>
    </source>
</evidence>
<gene>
    <name evidence="2" type="ORF">IAB14_00275</name>
</gene>
<comment type="caution">
    <text evidence="2">The sequence shown here is derived from an EMBL/GenBank/DDBJ whole genome shotgun (WGS) entry which is preliminary data.</text>
</comment>
<proteinExistence type="predicted"/>